<comment type="function">
    <text evidence="1">Ornithine decarboxylase (ODC) antizyme protein that negatively regulates ODC activity and intracellular polyamine biosynthesis in response to increased intracellular polyamine levels. Binds to ODC monomers, inhibiting the assembly of the functional ODC homodimer, and targets the monomers for ubiquitin-independent proteolytic destruction by the 26S proteasome.</text>
</comment>
<dbReference type="STRING" id="1399860.A0A2C5Y3F1"/>
<evidence type="ECO:0000256" key="3">
    <source>
        <dbReference type="ARBA" id="ARBA00011486"/>
    </source>
</evidence>
<dbReference type="GO" id="GO:0045732">
    <property type="term" value="P:positive regulation of protein catabolic process"/>
    <property type="evidence" value="ECO:0007669"/>
    <property type="project" value="TreeGrafter"/>
</dbReference>
<dbReference type="SUPFAM" id="SSF55729">
    <property type="entry name" value="Acyl-CoA N-acyltransferases (Nat)"/>
    <property type="match status" value="1"/>
</dbReference>
<evidence type="ECO:0000256" key="4">
    <source>
        <dbReference type="ARBA" id="ARBA00017712"/>
    </source>
</evidence>
<evidence type="ECO:0000256" key="1">
    <source>
        <dbReference type="ARBA" id="ARBA00002307"/>
    </source>
</evidence>
<dbReference type="GO" id="GO:0005737">
    <property type="term" value="C:cytoplasm"/>
    <property type="evidence" value="ECO:0007669"/>
    <property type="project" value="TreeGrafter"/>
</dbReference>
<dbReference type="InterPro" id="IPR016181">
    <property type="entry name" value="Acyl_CoA_acyltransferase"/>
</dbReference>
<evidence type="ECO:0000313" key="7">
    <source>
        <dbReference type="Proteomes" id="UP000226192"/>
    </source>
</evidence>
<keyword evidence="7" id="KW-1185">Reference proteome</keyword>
<dbReference type="EMBL" id="NJET01000078">
    <property type="protein sequence ID" value="PHH62206.1"/>
    <property type="molecule type" value="Genomic_DNA"/>
</dbReference>
<sequence>MKTVFPEDRISYQLKHGADPDVAFQVDTWLEVWDYAGGASFRAFVAENGQDKSLFVFFDTQGVTGRDLKKALMALIELGDGPLNCSSIVICIDRRLVGHEALELTKSLQWVGFDMITLDRWANDLDVTSNKWMFMGMEL</sequence>
<comment type="similarity">
    <text evidence="2">Belongs to the ODC antizyme family.</text>
</comment>
<dbReference type="AlphaFoldDB" id="A0A2C5Y3F1"/>
<dbReference type="GO" id="GO:0075523">
    <property type="term" value="P:viral translational frameshifting"/>
    <property type="evidence" value="ECO:0007669"/>
    <property type="project" value="UniProtKB-KW"/>
</dbReference>
<comment type="subunit">
    <text evidence="3">Interacts with ODC and thereby sterically blocks ODC homodimerization.</text>
</comment>
<evidence type="ECO:0000256" key="5">
    <source>
        <dbReference type="ARBA" id="ARBA00022758"/>
    </source>
</evidence>
<name>A0A2C5Y3F1_9HYPO</name>
<evidence type="ECO:0000256" key="2">
    <source>
        <dbReference type="ARBA" id="ARBA00008796"/>
    </source>
</evidence>
<dbReference type="InterPro" id="IPR038581">
    <property type="entry name" value="ODC_AZ_sf"/>
</dbReference>
<reference evidence="6 7" key="1">
    <citation type="submission" date="2017-06" db="EMBL/GenBank/DDBJ databases">
        <title>Ant-infecting Ophiocordyceps genomes reveal a high diversity of potential behavioral manipulation genes and a possible major role for enterotoxins.</title>
        <authorList>
            <person name="De Bekker C."/>
            <person name="Evans H.C."/>
            <person name="Brachmann A."/>
            <person name="Hughes D.P."/>
        </authorList>
    </citation>
    <scope>NUCLEOTIDE SEQUENCE [LARGE SCALE GENOMIC DNA]</scope>
    <source>
        <strain evidence="6 7">Map64</strain>
    </source>
</reference>
<dbReference type="OrthoDB" id="5959761at2759"/>
<keyword evidence="5" id="KW-0688">Ribosomal frameshifting</keyword>
<dbReference type="InterPro" id="IPR002993">
    <property type="entry name" value="ODC_AZ"/>
</dbReference>
<dbReference type="PANTHER" id="PTHR10279">
    <property type="entry name" value="ORNITHINE DECARBOXYLASE ANTIZYME"/>
    <property type="match status" value="1"/>
</dbReference>
<protein>
    <recommendedName>
        <fullName evidence="4">Ornithine decarboxylase antizyme</fullName>
    </recommendedName>
</protein>
<dbReference type="GO" id="GO:0005634">
    <property type="term" value="C:nucleus"/>
    <property type="evidence" value="ECO:0007669"/>
    <property type="project" value="TreeGrafter"/>
</dbReference>
<dbReference type="Gene3D" id="3.40.630.60">
    <property type="match status" value="1"/>
</dbReference>
<evidence type="ECO:0000313" key="6">
    <source>
        <dbReference type="EMBL" id="PHH62206.1"/>
    </source>
</evidence>
<proteinExistence type="inferred from homology"/>
<gene>
    <name evidence="6" type="ORF">CDD81_7333</name>
</gene>
<organism evidence="6 7">
    <name type="scientific">Ophiocordyceps australis</name>
    <dbReference type="NCBI Taxonomy" id="1399860"/>
    <lineage>
        <taxon>Eukaryota</taxon>
        <taxon>Fungi</taxon>
        <taxon>Dikarya</taxon>
        <taxon>Ascomycota</taxon>
        <taxon>Pezizomycotina</taxon>
        <taxon>Sordariomycetes</taxon>
        <taxon>Hypocreomycetidae</taxon>
        <taxon>Hypocreales</taxon>
        <taxon>Ophiocordycipitaceae</taxon>
        <taxon>Ophiocordyceps</taxon>
    </lineage>
</organism>
<comment type="caution">
    <text evidence="6">The sequence shown here is derived from an EMBL/GenBank/DDBJ whole genome shotgun (WGS) entry which is preliminary data.</text>
</comment>
<dbReference type="Pfam" id="PF02100">
    <property type="entry name" value="ODC_AZ"/>
    <property type="match status" value="1"/>
</dbReference>
<dbReference type="GO" id="GO:0008073">
    <property type="term" value="F:ornithine decarboxylase inhibitor activity"/>
    <property type="evidence" value="ECO:0007669"/>
    <property type="project" value="InterPro"/>
</dbReference>
<dbReference type="Proteomes" id="UP000226192">
    <property type="component" value="Unassembled WGS sequence"/>
</dbReference>
<accession>A0A2C5Y3F1</accession>
<dbReference type="PANTHER" id="PTHR10279:SF10">
    <property type="entry name" value="ORNITHINE DECARBOXYLASE ANTIZYME"/>
    <property type="match status" value="1"/>
</dbReference>